<dbReference type="InterPro" id="IPR027351">
    <property type="entry name" value="(+)RNA_virus_helicase_core_dom"/>
</dbReference>
<dbReference type="Gene3D" id="3.40.50.300">
    <property type="entry name" value="P-loop containing nucleotide triphosphate hydrolases"/>
    <property type="match status" value="3"/>
</dbReference>
<dbReference type="NCBIfam" id="TIGR02768">
    <property type="entry name" value="TraA_Ti"/>
    <property type="match status" value="1"/>
</dbReference>
<dbReference type="PANTHER" id="PTHR43788">
    <property type="entry name" value="DNA2/NAM7 HELICASE FAMILY MEMBER"/>
    <property type="match status" value="1"/>
</dbReference>
<dbReference type="InterPro" id="IPR027417">
    <property type="entry name" value="P-loop_NTPase"/>
</dbReference>
<dbReference type="Pfam" id="PF01443">
    <property type="entry name" value="Viral_helicase1"/>
    <property type="match status" value="1"/>
</dbReference>
<dbReference type="Proteomes" id="UP000249458">
    <property type="component" value="Unassembled WGS sequence"/>
</dbReference>
<organism evidence="7 8">
    <name type="scientific">Legionella quinlivanii</name>
    <dbReference type="NCBI Taxonomy" id="45073"/>
    <lineage>
        <taxon>Bacteria</taxon>
        <taxon>Pseudomonadati</taxon>
        <taxon>Pseudomonadota</taxon>
        <taxon>Gammaproteobacteria</taxon>
        <taxon>Legionellales</taxon>
        <taxon>Legionellaceae</taxon>
        <taxon>Legionella</taxon>
    </lineage>
</organism>
<dbReference type="EMBL" id="MVJN01000005">
    <property type="protein sequence ID" value="RAP36673.1"/>
    <property type="molecule type" value="Genomic_DNA"/>
</dbReference>
<gene>
    <name evidence="7" type="ORF">B1207_07675</name>
</gene>
<evidence type="ECO:0000256" key="4">
    <source>
        <dbReference type="ARBA" id="ARBA00022971"/>
    </source>
</evidence>
<dbReference type="Pfam" id="PF13604">
    <property type="entry name" value="AAA_30"/>
    <property type="match status" value="1"/>
</dbReference>
<dbReference type="PROSITE" id="PS00141">
    <property type="entry name" value="ASP_PROTEASE"/>
    <property type="match status" value="1"/>
</dbReference>
<dbReference type="PANTHER" id="PTHR43788:SF6">
    <property type="entry name" value="DNA HELICASE B"/>
    <property type="match status" value="1"/>
</dbReference>
<comment type="caution">
    <text evidence="7">The sequence shown here is derived from an EMBL/GenBank/DDBJ whole genome shotgun (WGS) entry which is preliminary data.</text>
</comment>
<keyword evidence="3" id="KW-0067">ATP-binding</keyword>
<dbReference type="GO" id="GO:0006508">
    <property type="term" value="P:proteolysis"/>
    <property type="evidence" value="ECO:0007669"/>
    <property type="project" value="InterPro"/>
</dbReference>
<evidence type="ECO:0000256" key="3">
    <source>
        <dbReference type="ARBA" id="ARBA00022840"/>
    </source>
</evidence>
<sequence length="1084" mass="123901">MFAKFTHMAISYANISVHSRSKGHSAVAAAAYRAGMKLYDERLGLTYDFSHRHDVKYSELLLPEGAEQDFTDRQFIWNEVERAETRKNAQVCKDVMLALPKELDLIQQIELAKRFAQTHFVDKGIPADVSIHDHGDGNPHAHILITTRRLEQTQFSKHKARDLNPQFAKGFITEKEQWHHQWRDFQNAYFEEKGIDLIVDLNHIIPERHHGGFRDKAHHYLLEENELIKQAREEIALNDIENFINILSIEHSVFTRKDIETLLFKTITQENYNEFFQVTVERVLSNKNVICLGENEQGQKAFTTRHQYLQESKLLNAVEHLQERTNHVFKTDVARFLQATTLSEEQQQAFEFIVNGGDISCIIGRPGVGKSYMLTPVKDFYQQQGCRVLGATLSGKVAKQLQIESGIESSTIASLTAQMSSGKLTLNANDILIIDEAGMVDFANMSFLIDRVKEAEAKLILVGDPDQLKPIKKGAIFKGIASLVGCFTMVDIKRQRHAGDRQASIELAKGNIEAGLTHYLKQNAIVIADNERSKNASDLLINAWQANIHQHEDLKNSIILAHANVTVDSLNLNARVLLMQKGVLDTEQVNFIKEIKSKNRQYQPGQYIMVTHSDNELGLIGGEQGRIVAVDEEQNITLQMNDDREIKVPSHLRRYVEQTGLQDFYLAKGERIFFKKGDKDIGVKNGDLATITHVNEEGFTAVLDSGATVTVLKRYKQIDYAYAMTVHKSQGMSVENTYVCIDTKWWDRALSFVAFTRHKEKLKIFANSKNYPDFKAMVEQLSRKTLQDNVIDYPMNLGIRHGFEFDNLVERAVRRITTASRIIKDKVTYLYHYAQAVKSQQGCAHFKNQKAIREAGKYVAQYIDLKTRIANQYQQLETKSKKLGIEMSNLKGYDDFYKLACARDKKASDIKPHIVPGQLAKINLKQIDVSKLSKEVSRYETVKAIRAVIRSPSNLMSDHELCKYAQTVSLANDRLCISQELRKAHMSESTFKERLQSLQQSYRQTVYKALKTEYPLLQQYDELVSARKKLTGSQMEQSDKGILLIVQRIFSNRLLIKKIEQELPNFFNTIQGKLSLNKIKIHEL</sequence>
<proteinExistence type="inferred from homology"/>
<dbReference type="GO" id="GO:0004190">
    <property type="term" value="F:aspartic-type endopeptidase activity"/>
    <property type="evidence" value="ECO:0007669"/>
    <property type="project" value="InterPro"/>
</dbReference>
<dbReference type="CDD" id="cd18809">
    <property type="entry name" value="SF1_C_RecD"/>
    <property type="match status" value="1"/>
</dbReference>
<keyword evidence="4" id="KW-0184">Conjugation</keyword>
<evidence type="ECO:0000256" key="1">
    <source>
        <dbReference type="ARBA" id="ARBA00010873"/>
    </source>
</evidence>
<protein>
    <submittedName>
        <fullName evidence="7">Ti-type conjugative transfer relaxase TraA</fullName>
    </submittedName>
</protein>
<dbReference type="SUPFAM" id="SSF52540">
    <property type="entry name" value="P-loop containing nucleoside triphosphate hydrolases"/>
    <property type="match status" value="3"/>
</dbReference>
<dbReference type="InterPro" id="IPR014136">
    <property type="entry name" value="TraA_Ti"/>
</dbReference>
<evidence type="ECO:0000259" key="5">
    <source>
        <dbReference type="Pfam" id="PF01443"/>
    </source>
</evidence>
<dbReference type="Gene3D" id="3.30.930.30">
    <property type="match status" value="1"/>
</dbReference>
<dbReference type="Pfam" id="PF03389">
    <property type="entry name" value="MobA_MobL"/>
    <property type="match status" value="1"/>
</dbReference>
<dbReference type="Gene3D" id="2.30.30.940">
    <property type="match status" value="2"/>
</dbReference>
<evidence type="ECO:0000313" key="7">
    <source>
        <dbReference type="EMBL" id="RAP36673.1"/>
    </source>
</evidence>
<evidence type="ECO:0000259" key="6">
    <source>
        <dbReference type="Pfam" id="PF03389"/>
    </source>
</evidence>
<dbReference type="InterPro" id="IPR005053">
    <property type="entry name" value="MobA_MobL"/>
</dbReference>
<dbReference type="InterPro" id="IPR001969">
    <property type="entry name" value="Aspartic_peptidase_AS"/>
</dbReference>
<evidence type="ECO:0000256" key="2">
    <source>
        <dbReference type="ARBA" id="ARBA00022741"/>
    </source>
</evidence>
<feature type="domain" description="(+)RNA virus helicase C-terminal" evidence="5">
    <location>
        <begin position="708"/>
        <end position="765"/>
    </location>
</feature>
<reference evidence="7 8" key="1">
    <citation type="submission" date="2017-02" db="EMBL/GenBank/DDBJ databases">
        <title>Legionella quilivanii strain from human: case report and whole genome sequencing analysis.</title>
        <authorList>
            <person name="Lalancette C."/>
            <person name="Leduc J.-M."/>
            <person name="Levesque S."/>
            <person name="Fournier E."/>
            <person name="Saoud J."/>
            <person name="Faucher S.P."/>
            <person name="Bernard K."/>
            <person name="Martineau C."/>
            <person name="Longtin J."/>
        </authorList>
    </citation>
    <scope>NUCLEOTIDE SEQUENCE [LARGE SCALE GENOMIC DNA]</scope>
    <source>
        <strain evidence="7 8">ID143958</strain>
    </source>
</reference>
<feature type="domain" description="MobA/MobL protein" evidence="6">
    <location>
        <begin position="25"/>
        <end position="200"/>
    </location>
</feature>
<keyword evidence="2" id="KW-0547">Nucleotide-binding</keyword>
<dbReference type="CDD" id="cd17933">
    <property type="entry name" value="DEXSc_RecD-like"/>
    <property type="match status" value="1"/>
</dbReference>
<comment type="similarity">
    <text evidence="1">Belongs to the MobA/MobL family.</text>
</comment>
<name>A0A364LJG3_9GAMM</name>
<dbReference type="GO" id="GO:0005524">
    <property type="term" value="F:ATP binding"/>
    <property type="evidence" value="ECO:0007669"/>
    <property type="project" value="UniProtKB-KW"/>
</dbReference>
<evidence type="ECO:0000313" key="8">
    <source>
        <dbReference type="Proteomes" id="UP000249458"/>
    </source>
</evidence>
<dbReference type="GO" id="GO:0003678">
    <property type="term" value="F:DNA helicase activity"/>
    <property type="evidence" value="ECO:0007669"/>
    <property type="project" value="UniProtKB-ARBA"/>
</dbReference>
<dbReference type="InterPro" id="IPR050534">
    <property type="entry name" value="Coronavir_polyprotein_1ab"/>
</dbReference>
<dbReference type="AlphaFoldDB" id="A0A364LJG3"/>
<accession>A0A364LJG3</accession>